<dbReference type="GO" id="GO:0008794">
    <property type="term" value="F:arsenate reductase (glutaredoxin) activity"/>
    <property type="evidence" value="ECO:0007669"/>
    <property type="project" value="UniProtKB-UniRule"/>
</dbReference>
<keyword evidence="9" id="KW-1185">Reference proteome</keyword>
<evidence type="ECO:0000313" key="8">
    <source>
        <dbReference type="EMBL" id="SEM45664.1"/>
    </source>
</evidence>
<dbReference type="SUPFAM" id="SSF52833">
    <property type="entry name" value="Thioredoxin-like"/>
    <property type="match status" value="1"/>
</dbReference>
<dbReference type="PANTHER" id="PTHR30041">
    <property type="entry name" value="ARSENATE REDUCTASE"/>
    <property type="match status" value="1"/>
</dbReference>
<evidence type="ECO:0000313" key="9">
    <source>
        <dbReference type="Proteomes" id="UP000199206"/>
    </source>
</evidence>
<dbReference type="OrthoDB" id="9790554at2"/>
<dbReference type="InterPro" id="IPR036249">
    <property type="entry name" value="Thioredoxin-like_sf"/>
</dbReference>
<evidence type="ECO:0000256" key="5">
    <source>
        <dbReference type="ARBA" id="ARBA00039879"/>
    </source>
</evidence>
<organism evidence="8 9">
    <name type="scientific">Sphingomonas gellani</name>
    <dbReference type="NCBI Taxonomy" id="1166340"/>
    <lineage>
        <taxon>Bacteria</taxon>
        <taxon>Pseudomonadati</taxon>
        <taxon>Pseudomonadota</taxon>
        <taxon>Alphaproteobacteria</taxon>
        <taxon>Sphingomonadales</taxon>
        <taxon>Sphingomonadaceae</taxon>
        <taxon>Sphingomonas</taxon>
    </lineage>
</organism>
<dbReference type="PROSITE" id="PS51353">
    <property type="entry name" value="ARSC"/>
    <property type="match status" value="1"/>
</dbReference>
<dbReference type="STRING" id="1166340.SAMN05192583_0276"/>
<dbReference type="AlphaFoldDB" id="A0A1H7YIG8"/>
<dbReference type="EMBL" id="FOCF01000001">
    <property type="protein sequence ID" value="SEM45664.1"/>
    <property type="molecule type" value="Genomic_DNA"/>
</dbReference>
<dbReference type="EC" id="1.20.4.1" evidence="4 7"/>
<evidence type="ECO:0000256" key="1">
    <source>
        <dbReference type="ARBA" id="ARBA00007198"/>
    </source>
</evidence>
<dbReference type="CDD" id="cd03034">
    <property type="entry name" value="ArsC_ArsC"/>
    <property type="match status" value="1"/>
</dbReference>
<name>A0A1H7YIG8_9SPHN</name>
<accession>A0A1H7YIG8</accession>
<keyword evidence="3 7" id="KW-0560">Oxidoreductase</keyword>
<evidence type="ECO:0000256" key="6">
    <source>
        <dbReference type="PROSITE-ProRule" id="PRU01282"/>
    </source>
</evidence>
<evidence type="ECO:0000256" key="2">
    <source>
        <dbReference type="ARBA" id="ARBA00022849"/>
    </source>
</evidence>
<evidence type="ECO:0000256" key="4">
    <source>
        <dbReference type="ARBA" id="ARBA00038969"/>
    </source>
</evidence>
<dbReference type="Gene3D" id="3.40.30.10">
    <property type="entry name" value="Glutaredoxin"/>
    <property type="match status" value="1"/>
</dbReference>
<comment type="similarity">
    <text evidence="1 6 7">Belongs to the ArsC family.</text>
</comment>
<proteinExistence type="inferred from homology"/>
<evidence type="ECO:0000256" key="7">
    <source>
        <dbReference type="RuleBase" id="RU362029"/>
    </source>
</evidence>
<evidence type="ECO:0000256" key="3">
    <source>
        <dbReference type="ARBA" id="ARBA00023002"/>
    </source>
</evidence>
<sequence>MKATIYHNPRCSKSREALRLLREAGAEVVVVEYLKQPPSRDTLAALIAAAGVSVRDALRAEAGASARASDEAALTAMVANPALIERPIVVTEKGVVIARPPERALTFL</sequence>
<dbReference type="Pfam" id="PF03960">
    <property type="entry name" value="ArsC"/>
    <property type="match status" value="1"/>
</dbReference>
<gene>
    <name evidence="8" type="ORF">SAMN05192583_0276</name>
</gene>
<protein>
    <recommendedName>
        <fullName evidence="5 7">Arsenate reductase</fullName>
        <ecNumber evidence="4 7">1.20.4.1</ecNumber>
    </recommendedName>
</protein>
<comment type="catalytic activity">
    <reaction evidence="7">
        <text>[glutaredoxin]-dithiol + arsenate + glutathione + H(+) = glutathionyl-S-S-[glutaredoxin] + arsenite + H2O</text>
        <dbReference type="Rhea" id="RHEA:22016"/>
        <dbReference type="Rhea" id="RHEA-COMP:10729"/>
        <dbReference type="Rhea" id="RHEA-COMP:17668"/>
        <dbReference type="ChEBI" id="CHEBI:15377"/>
        <dbReference type="ChEBI" id="CHEBI:15378"/>
        <dbReference type="ChEBI" id="CHEBI:29242"/>
        <dbReference type="ChEBI" id="CHEBI:29950"/>
        <dbReference type="ChEBI" id="CHEBI:48597"/>
        <dbReference type="ChEBI" id="CHEBI:57925"/>
        <dbReference type="ChEBI" id="CHEBI:146199"/>
        <dbReference type="EC" id="1.20.4.1"/>
    </reaction>
</comment>
<dbReference type="RefSeq" id="WP_093663673.1">
    <property type="nucleotide sequence ID" value="NZ_FOCF01000001.1"/>
</dbReference>
<dbReference type="Proteomes" id="UP000199206">
    <property type="component" value="Unassembled WGS sequence"/>
</dbReference>
<reference evidence="9" key="1">
    <citation type="submission" date="2016-10" db="EMBL/GenBank/DDBJ databases">
        <authorList>
            <person name="Varghese N."/>
            <person name="Submissions S."/>
        </authorList>
    </citation>
    <scope>NUCLEOTIDE SEQUENCE [LARGE SCALE GENOMIC DNA]</scope>
    <source>
        <strain evidence="9">S6-262</strain>
    </source>
</reference>
<dbReference type="GO" id="GO:0046685">
    <property type="term" value="P:response to arsenic-containing substance"/>
    <property type="evidence" value="ECO:0007669"/>
    <property type="project" value="UniProtKB-KW"/>
</dbReference>
<dbReference type="PANTHER" id="PTHR30041:SF5">
    <property type="entry name" value="ARSENATE REDUCTASE-RELATED"/>
    <property type="match status" value="1"/>
</dbReference>
<dbReference type="NCBIfam" id="TIGR00014">
    <property type="entry name" value="arsC"/>
    <property type="match status" value="1"/>
</dbReference>
<dbReference type="InterPro" id="IPR006659">
    <property type="entry name" value="Arsenate_reductase"/>
</dbReference>
<keyword evidence="2" id="KW-0059">Arsenical resistance</keyword>
<dbReference type="InterPro" id="IPR006660">
    <property type="entry name" value="Arsenate_reductase-like"/>
</dbReference>